<dbReference type="PANTHER" id="PTHR31435">
    <property type="entry name" value="PROTEIN NATD1"/>
    <property type="match status" value="1"/>
</dbReference>
<gene>
    <name evidence="2" type="ORF">GCM10017586_21760</name>
</gene>
<evidence type="ECO:0000259" key="1">
    <source>
        <dbReference type="PROSITE" id="PS51729"/>
    </source>
</evidence>
<dbReference type="PANTHER" id="PTHR31435:SF10">
    <property type="entry name" value="BSR4717 PROTEIN"/>
    <property type="match status" value="1"/>
</dbReference>
<dbReference type="Proteomes" id="UP001142317">
    <property type="component" value="Unassembled WGS sequence"/>
</dbReference>
<reference evidence="2" key="1">
    <citation type="journal article" date="2014" name="Int. J. Syst. Evol. Microbiol.">
        <title>Complete genome sequence of Corynebacterium casei LMG S-19264T (=DSM 44701T), isolated from a smear-ripened cheese.</title>
        <authorList>
            <consortium name="US DOE Joint Genome Institute (JGI-PGF)"/>
            <person name="Walter F."/>
            <person name="Albersmeier A."/>
            <person name="Kalinowski J."/>
            <person name="Ruckert C."/>
        </authorList>
    </citation>
    <scope>NUCLEOTIDE SEQUENCE</scope>
    <source>
        <strain evidence="2">VKM Ac-1447</strain>
    </source>
</reference>
<dbReference type="Gene3D" id="3.40.630.30">
    <property type="match status" value="1"/>
</dbReference>
<dbReference type="InterPro" id="IPR016181">
    <property type="entry name" value="Acyl_CoA_acyltransferase"/>
</dbReference>
<proteinExistence type="predicted"/>
<name>A0A9W6HI42_9MICO</name>
<comment type="caution">
    <text evidence="2">The sequence shown here is derived from an EMBL/GenBank/DDBJ whole genome shotgun (WGS) entry which is preliminary data.</text>
</comment>
<dbReference type="SUPFAM" id="SSF55729">
    <property type="entry name" value="Acyl-CoA N-acyltransferases (Nat)"/>
    <property type="match status" value="1"/>
</dbReference>
<feature type="domain" description="N-acetyltransferase" evidence="1">
    <location>
        <begin position="9"/>
        <end position="102"/>
    </location>
</feature>
<dbReference type="InterPro" id="IPR031165">
    <property type="entry name" value="GNAT_YJDJ"/>
</dbReference>
<dbReference type="InterPro" id="IPR045057">
    <property type="entry name" value="Gcn5-rel_NAT"/>
</dbReference>
<reference evidence="2" key="2">
    <citation type="submission" date="2023-01" db="EMBL/GenBank/DDBJ databases">
        <authorList>
            <person name="Sun Q."/>
            <person name="Evtushenko L."/>
        </authorList>
    </citation>
    <scope>NUCLEOTIDE SEQUENCE</scope>
    <source>
        <strain evidence="2">VKM Ac-1447</strain>
    </source>
</reference>
<sequence length="112" mass="12188">MTDNAPTVIRNDEKNRYDLHVGDVAAGFAAFERDDQGRLVFDHTEVDKAFGGRGLGKTLAAEALADVARRGETVVPECPFIVKFLRENEVAGLRVEWRDEDAADAASAQPSA</sequence>
<dbReference type="EMBL" id="BSEO01000014">
    <property type="protein sequence ID" value="GLJ80493.1"/>
    <property type="molecule type" value="Genomic_DNA"/>
</dbReference>
<dbReference type="PROSITE" id="PS51729">
    <property type="entry name" value="GNAT_YJDJ"/>
    <property type="match status" value="1"/>
</dbReference>
<dbReference type="Pfam" id="PF14542">
    <property type="entry name" value="Acetyltransf_CG"/>
    <property type="match status" value="1"/>
</dbReference>
<organism evidence="2 3">
    <name type="scientific">Microbacterium imperiale</name>
    <dbReference type="NCBI Taxonomy" id="33884"/>
    <lineage>
        <taxon>Bacteria</taxon>
        <taxon>Bacillati</taxon>
        <taxon>Actinomycetota</taxon>
        <taxon>Actinomycetes</taxon>
        <taxon>Micrococcales</taxon>
        <taxon>Microbacteriaceae</taxon>
        <taxon>Microbacterium</taxon>
    </lineage>
</organism>
<evidence type="ECO:0000313" key="3">
    <source>
        <dbReference type="Proteomes" id="UP001142317"/>
    </source>
</evidence>
<protein>
    <recommendedName>
        <fullName evidence="1">N-acetyltransferase domain-containing protein</fullName>
    </recommendedName>
</protein>
<evidence type="ECO:0000313" key="2">
    <source>
        <dbReference type="EMBL" id="GLJ80493.1"/>
    </source>
</evidence>
<dbReference type="RefSeq" id="WP_210006723.1">
    <property type="nucleotide sequence ID" value="NZ_BSEO01000014.1"/>
</dbReference>
<dbReference type="AlphaFoldDB" id="A0A9W6HI42"/>
<keyword evidence="3" id="KW-1185">Reference proteome</keyword>
<accession>A0A9W6HI42</accession>